<evidence type="ECO:0000259" key="2">
    <source>
        <dbReference type="Pfam" id="PF14643"/>
    </source>
</evidence>
<dbReference type="AlphaFoldDB" id="A0A8C0WUH0"/>
<proteinExistence type="predicted"/>
<dbReference type="Ensembl" id="ENSCCNT00000021139.1">
    <property type="protein sequence ID" value="ENSCCNP00000016207.1"/>
    <property type="gene ID" value="ENSCCNG00000016463.1"/>
</dbReference>
<dbReference type="InterPro" id="IPR028089">
    <property type="entry name" value="DUF4455"/>
</dbReference>
<feature type="compositionally biased region" description="Polar residues" evidence="1">
    <location>
        <begin position="349"/>
        <end position="361"/>
    </location>
</feature>
<feature type="domain" description="DUF4455" evidence="2">
    <location>
        <begin position="5"/>
        <end position="312"/>
    </location>
</feature>
<accession>A0A8C0WUH0</accession>
<sequence>MQEIKSRTSCDIKELDETLLSLEVLRADKLKSVLEKYVIIIQKTSYLMQPDVYRLIDKEAMVMNHALLGNKRAIAQLTVNLMEATLQQELSSRYRWWELVNTWKTLKKESVQQSFSEFMASESIQAPPAVQKELQEMLKTQRGLQQKRLEHLCTICDLLPPNYNKDQLTEWRSSLNSLNKQLDSYHMDCMMRIRLLYEKTWQECLAFVQTCKKQLLDWKAFTEEEAESLVNPAFFQGVGELQRRVEEELELLDSSFEALAKQTEWQSLNLFRYFQEAVWLWEAHQSMLSVQEVELEKRMEEHRQRNSLENQVLWSLENPRRNEGWTILRVPAVPGQLSELNHHSDAKNQKNQPNKNTINKI</sequence>
<name>A0A8C0WUH0_CASCN</name>
<dbReference type="Pfam" id="PF14643">
    <property type="entry name" value="DUF4455"/>
    <property type="match status" value="1"/>
</dbReference>
<feature type="region of interest" description="Disordered" evidence="1">
    <location>
        <begin position="341"/>
        <end position="361"/>
    </location>
</feature>
<dbReference type="PANTHER" id="PTHR21444">
    <property type="entry name" value="COILED-COIL DOMAIN-CONTAINING PROTEIN 180"/>
    <property type="match status" value="1"/>
</dbReference>
<protein>
    <recommendedName>
        <fullName evidence="2">DUF4455 domain-containing protein</fullName>
    </recommendedName>
</protein>
<evidence type="ECO:0000313" key="3">
    <source>
        <dbReference type="Ensembl" id="ENSCCNP00000016207.1"/>
    </source>
</evidence>
<organism evidence="3">
    <name type="scientific">Castor canadensis</name>
    <name type="common">American beaver</name>
    <dbReference type="NCBI Taxonomy" id="51338"/>
    <lineage>
        <taxon>Eukaryota</taxon>
        <taxon>Metazoa</taxon>
        <taxon>Chordata</taxon>
        <taxon>Craniata</taxon>
        <taxon>Vertebrata</taxon>
        <taxon>Euteleostomi</taxon>
        <taxon>Mammalia</taxon>
        <taxon>Eutheria</taxon>
        <taxon>Euarchontoglires</taxon>
        <taxon>Glires</taxon>
        <taxon>Rodentia</taxon>
        <taxon>Castorimorpha</taxon>
        <taxon>Castoridae</taxon>
        <taxon>Castor</taxon>
    </lineage>
</organism>
<gene>
    <name evidence="3" type="primary">Ccdc180</name>
</gene>
<reference evidence="3" key="1">
    <citation type="submission" date="2023-09" db="UniProtKB">
        <authorList>
            <consortium name="Ensembl"/>
        </authorList>
    </citation>
    <scope>IDENTIFICATION</scope>
</reference>
<evidence type="ECO:0000256" key="1">
    <source>
        <dbReference type="SAM" id="MobiDB-lite"/>
    </source>
</evidence>
<dbReference type="PANTHER" id="PTHR21444:SF14">
    <property type="entry name" value="COILED-COIL DOMAIN-CONTAINING PROTEIN 180"/>
    <property type="match status" value="1"/>
</dbReference>